<dbReference type="RefSeq" id="WP_064027551.1">
    <property type="nucleotide sequence ID" value="NZ_LUUK01000151.1"/>
</dbReference>
<dbReference type="AlphaFoldDB" id="A0A177NPI6"/>
<gene>
    <name evidence="1" type="ORF">A1355_03250</name>
</gene>
<evidence type="ECO:0000313" key="2">
    <source>
        <dbReference type="Proteomes" id="UP000077628"/>
    </source>
</evidence>
<protein>
    <submittedName>
        <fullName evidence="1">Uncharacterized protein</fullName>
    </submittedName>
</protein>
<reference evidence="2" key="1">
    <citation type="submission" date="2016-03" db="EMBL/GenBank/DDBJ databases">
        <authorList>
            <person name="Heylen K."/>
            <person name="De Vos P."/>
            <person name="Vekeman B."/>
        </authorList>
    </citation>
    <scope>NUCLEOTIDE SEQUENCE [LARGE SCALE GENOMIC DNA]</scope>
    <source>
        <strain evidence="2">R-45383</strain>
    </source>
</reference>
<dbReference type="EMBL" id="LUUK01000151">
    <property type="protein sequence ID" value="OAI19977.1"/>
    <property type="molecule type" value="Genomic_DNA"/>
</dbReference>
<dbReference type="Proteomes" id="UP000077628">
    <property type="component" value="Unassembled WGS sequence"/>
</dbReference>
<name>A0A177NPI6_9GAMM</name>
<dbReference type="STRING" id="702114.A1355_03250"/>
<organism evidence="1 2">
    <name type="scientific">Methylomonas koyamae</name>
    <dbReference type="NCBI Taxonomy" id="702114"/>
    <lineage>
        <taxon>Bacteria</taxon>
        <taxon>Pseudomonadati</taxon>
        <taxon>Pseudomonadota</taxon>
        <taxon>Gammaproteobacteria</taxon>
        <taxon>Methylococcales</taxon>
        <taxon>Methylococcaceae</taxon>
        <taxon>Methylomonas</taxon>
    </lineage>
</organism>
<accession>A0A177NPI6</accession>
<proteinExistence type="predicted"/>
<evidence type="ECO:0000313" key="1">
    <source>
        <dbReference type="EMBL" id="OAI19977.1"/>
    </source>
</evidence>
<sequence>MRPSIYELAAYAIDHADRSHLEPPPVVPSPPQPKLSLARPSYYRYRVNMLDGLPEPVRQWQVGICDDVSRAAEIAYRKARGIYVPNMLELSNEKLASLSGKKCESASDTHTLPRKSGVNITFGTV</sequence>
<keyword evidence="2" id="KW-1185">Reference proteome</keyword>
<comment type="caution">
    <text evidence="1">The sequence shown here is derived from an EMBL/GenBank/DDBJ whole genome shotgun (WGS) entry which is preliminary data.</text>
</comment>